<evidence type="ECO:0000256" key="3">
    <source>
        <dbReference type="ARBA" id="ARBA00022722"/>
    </source>
</evidence>
<evidence type="ECO:0000256" key="9">
    <source>
        <dbReference type="ARBA" id="ARBA00045223"/>
    </source>
</evidence>
<dbReference type="SUPFAM" id="SSF51556">
    <property type="entry name" value="Metallo-dependent hydrolases"/>
    <property type="match status" value="1"/>
</dbReference>
<dbReference type="InterPro" id="IPR001130">
    <property type="entry name" value="TatD-like"/>
</dbReference>
<organism evidence="11">
    <name type="scientific">Cacopsylla melanoneura</name>
    <dbReference type="NCBI Taxonomy" id="428564"/>
    <lineage>
        <taxon>Eukaryota</taxon>
        <taxon>Metazoa</taxon>
        <taxon>Ecdysozoa</taxon>
        <taxon>Arthropoda</taxon>
        <taxon>Hexapoda</taxon>
        <taxon>Insecta</taxon>
        <taxon>Pterygota</taxon>
        <taxon>Neoptera</taxon>
        <taxon>Paraneoptera</taxon>
        <taxon>Hemiptera</taxon>
        <taxon>Sternorrhyncha</taxon>
        <taxon>Psylloidea</taxon>
        <taxon>Psyllidae</taxon>
        <taxon>Psyllinae</taxon>
        <taxon>Cacopsylla</taxon>
    </lineage>
</organism>
<evidence type="ECO:0000259" key="10">
    <source>
        <dbReference type="Pfam" id="PF00079"/>
    </source>
</evidence>
<dbReference type="EMBL" id="HBUF01635556">
    <property type="protein sequence ID" value="CAG6784032.1"/>
    <property type="molecule type" value="Transcribed_RNA"/>
</dbReference>
<dbReference type="SUPFAM" id="SSF56574">
    <property type="entry name" value="Serpins"/>
    <property type="match status" value="1"/>
</dbReference>
<keyword evidence="2" id="KW-0963">Cytoplasm</keyword>
<feature type="domain" description="Serpin" evidence="10">
    <location>
        <begin position="12"/>
        <end position="92"/>
    </location>
</feature>
<dbReference type="InterPro" id="IPR023796">
    <property type="entry name" value="Serpin_dom"/>
</dbReference>
<dbReference type="AlphaFoldDB" id="A0A8D9FBI9"/>
<dbReference type="FunFam" id="3.20.20.140:FF:000018">
    <property type="entry name" value="3'-5' ssDNA/RNA exonuclease TatD"/>
    <property type="match status" value="1"/>
</dbReference>
<dbReference type="Pfam" id="PF00079">
    <property type="entry name" value="Serpin"/>
    <property type="match status" value="1"/>
</dbReference>
<reference evidence="11" key="1">
    <citation type="submission" date="2021-05" db="EMBL/GenBank/DDBJ databases">
        <authorList>
            <person name="Alioto T."/>
            <person name="Alioto T."/>
            <person name="Gomez Garrido J."/>
        </authorList>
    </citation>
    <scope>NUCLEOTIDE SEQUENCE</scope>
</reference>
<dbReference type="GO" id="GO:0008310">
    <property type="term" value="F:single-stranded DNA 3'-5' DNA exonuclease activity"/>
    <property type="evidence" value="ECO:0007669"/>
    <property type="project" value="TreeGrafter"/>
</dbReference>
<evidence type="ECO:0000256" key="8">
    <source>
        <dbReference type="ARBA" id="ARBA00039767"/>
    </source>
</evidence>
<dbReference type="InterPro" id="IPR050891">
    <property type="entry name" value="TatD-type_Hydrolase"/>
</dbReference>
<dbReference type="PANTHER" id="PTHR10060:SF15">
    <property type="entry name" value="DEOXYRIBONUCLEASE TATDN1"/>
    <property type="match status" value="1"/>
</dbReference>
<keyword evidence="7" id="KW-0460">Magnesium</keyword>
<sequence>MSNVSSLGLSAANNEFTKDVYQHLAANTPHNAIISPCGLHMVLGLTSYGAAGSTADAMMKALRIKHSEALLNDYKHSIDQLSKSPELKIANNNNNNNINNNATALSNQFDNYVLIDVGANLTNRKYSRDLESVVQRAKDAGVQKIIAIGSSLKSSKEALRLARIYPGMVYSTAGIHPHEAKSWDEDYMEQLRDLASNSECVAIGECGLDYSRDFSSPVTQDMVFEKQLELACEVKKPIIIHEKAAHEQLVDILTRYKTQLPATILHSYVGNSQQVRTYLQLGSYIAINGYLCKDSSEEGLQAMLESGELPMDRILVESDAPFLYPNARASKLPLHVRDAITTKAQTFLQRYCTFQRNEPCSLPVLIEIIAAFLKKSPEEIALATSFTALKLFGLSS</sequence>
<dbReference type="Pfam" id="PF01026">
    <property type="entry name" value="TatD_DNase"/>
    <property type="match status" value="1"/>
</dbReference>
<dbReference type="CDD" id="cd01310">
    <property type="entry name" value="TatD_DNAse"/>
    <property type="match status" value="1"/>
</dbReference>
<evidence type="ECO:0000256" key="4">
    <source>
        <dbReference type="ARBA" id="ARBA00022723"/>
    </source>
</evidence>
<dbReference type="Gene3D" id="3.20.20.140">
    <property type="entry name" value="Metal-dependent hydrolases"/>
    <property type="match status" value="1"/>
</dbReference>
<keyword evidence="4" id="KW-0479">Metal-binding</keyword>
<dbReference type="GO" id="GO:0046872">
    <property type="term" value="F:metal ion binding"/>
    <property type="evidence" value="ECO:0007669"/>
    <property type="project" value="UniProtKB-KW"/>
</dbReference>
<dbReference type="GO" id="GO:0005829">
    <property type="term" value="C:cytosol"/>
    <property type="evidence" value="ECO:0007669"/>
    <property type="project" value="TreeGrafter"/>
</dbReference>
<dbReference type="InterPro" id="IPR032466">
    <property type="entry name" value="Metal_Hydrolase"/>
</dbReference>
<dbReference type="Gene3D" id="1.10.287.580">
    <property type="entry name" value="Helix hairpin bin"/>
    <property type="match status" value="1"/>
</dbReference>
<comment type="function">
    <text evidence="9">Deoxyribonuclease which catalyzes (in vitro) the decatenation of kinetoplast DNA, which are circular DNA catenated to each other, producing linear DNA molecules. Plays an important role in chromosomal segregation and cell cycle progression during eye development probably via its DNA decatenation activity.</text>
</comment>
<evidence type="ECO:0000256" key="2">
    <source>
        <dbReference type="ARBA" id="ARBA00022490"/>
    </source>
</evidence>
<evidence type="ECO:0000256" key="1">
    <source>
        <dbReference type="ARBA" id="ARBA00009275"/>
    </source>
</evidence>
<name>A0A8D9FBI9_9HEMI</name>
<evidence type="ECO:0000256" key="7">
    <source>
        <dbReference type="ARBA" id="ARBA00022842"/>
    </source>
</evidence>
<keyword evidence="5" id="KW-0378">Hydrolase</keyword>
<evidence type="ECO:0000256" key="6">
    <source>
        <dbReference type="ARBA" id="ARBA00022839"/>
    </source>
</evidence>
<dbReference type="InterPro" id="IPR036186">
    <property type="entry name" value="Serpin_sf"/>
</dbReference>
<comment type="similarity">
    <text evidence="1">Belongs to the metallo-dependent hydrolases superfamily. TatD-type hydrolase family.</text>
</comment>
<protein>
    <recommendedName>
        <fullName evidence="8">Deoxyribonuclease TATDN1</fullName>
    </recommendedName>
</protein>
<proteinExistence type="inferred from homology"/>
<evidence type="ECO:0000256" key="5">
    <source>
        <dbReference type="ARBA" id="ARBA00022801"/>
    </source>
</evidence>
<evidence type="ECO:0000313" key="11">
    <source>
        <dbReference type="EMBL" id="CAG6784032.1"/>
    </source>
</evidence>
<accession>A0A8D9FBI9</accession>
<keyword evidence="6 11" id="KW-0269">Exonuclease</keyword>
<dbReference type="EMBL" id="HBUF01635557">
    <property type="protein sequence ID" value="CAG6784033.1"/>
    <property type="molecule type" value="Transcribed_RNA"/>
</dbReference>
<keyword evidence="3" id="KW-0540">Nuclease</keyword>
<dbReference type="PANTHER" id="PTHR10060">
    <property type="entry name" value="TATD FAMILY DEOXYRIBONUCLEASE"/>
    <property type="match status" value="1"/>
</dbReference>